<dbReference type="KEGG" id="lsf:I8J32_002850"/>
<dbReference type="SMART" id="SM00448">
    <property type="entry name" value="REC"/>
    <property type="match status" value="1"/>
</dbReference>
<name>A0A975AT96_9GAMM</name>
<reference evidence="3 4" key="1">
    <citation type="submission" date="2021-03" db="EMBL/GenBank/DDBJ databases">
        <title>Lysobacter sp. nov. isolated from soil of gangwondo yeongwol, south Korea.</title>
        <authorList>
            <person name="Kim K.R."/>
            <person name="Kim K.H."/>
            <person name="Jeon C.O."/>
        </authorList>
    </citation>
    <scope>NUCLEOTIDE SEQUENCE [LARGE SCALE GENOMIC DNA]</scope>
    <source>
        <strain evidence="3 4">R19</strain>
    </source>
</reference>
<evidence type="ECO:0000256" key="1">
    <source>
        <dbReference type="PROSITE-ProRule" id="PRU00169"/>
    </source>
</evidence>
<dbReference type="Proteomes" id="UP000639274">
    <property type="component" value="Chromosome"/>
</dbReference>
<dbReference type="PROSITE" id="PS50110">
    <property type="entry name" value="RESPONSE_REGULATORY"/>
    <property type="match status" value="1"/>
</dbReference>
<dbReference type="RefSeq" id="WP_200615314.1">
    <property type="nucleotide sequence ID" value="NZ_CP071518.1"/>
</dbReference>
<evidence type="ECO:0000313" key="4">
    <source>
        <dbReference type="Proteomes" id="UP000639274"/>
    </source>
</evidence>
<gene>
    <name evidence="3" type="ORF">I8J32_002850</name>
</gene>
<dbReference type="GO" id="GO:0000160">
    <property type="term" value="P:phosphorelay signal transduction system"/>
    <property type="evidence" value="ECO:0007669"/>
    <property type="project" value="InterPro"/>
</dbReference>
<dbReference type="SUPFAM" id="SSF52172">
    <property type="entry name" value="CheY-like"/>
    <property type="match status" value="1"/>
</dbReference>
<organism evidence="3 4">
    <name type="scientific">Agrilutibacter solisilvae</name>
    <dbReference type="NCBI Taxonomy" id="2763317"/>
    <lineage>
        <taxon>Bacteria</taxon>
        <taxon>Pseudomonadati</taxon>
        <taxon>Pseudomonadota</taxon>
        <taxon>Gammaproteobacteria</taxon>
        <taxon>Lysobacterales</taxon>
        <taxon>Lysobacteraceae</taxon>
        <taxon>Agrilutibacter</taxon>
    </lineage>
</organism>
<evidence type="ECO:0000259" key="2">
    <source>
        <dbReference type="PROSITE" id="PS50110"/>
    </source>
</evidence>
<sequence length="124" mass="13446">MTEFPQLRGLRVLLVEDHFPLAVNLADVAVQSGADVIGPVATVADALHLIERMPEIDAAVLDIHLQHETSFPVADALRARNVPFFFATAHDHTALPERFGDVPVCTKPFGLQRFRAALGELAAA</sequence>
<dbReference type="Gene3D" id="3.40.50.2300">
    <property type="match status" value="1"/>
</dbReference>
<keyword evidence="1" id="KW-0597">Phosphoprotein</keyword>
<dbReference type="AlphaFoldDB" id="A0A975AT96"/>
<evidence type="ECO:0000313" key="3">
    <source>
        <dbReference type="EMBL" id="QSX78879.1"/>
    </source>
</evidence>
<protein>
    <submittedName>
        <fullName evidence="3">Response regulator</fullName>
    </submittedName>
</protein>
<dbReference type="EMBL" id="CP071518">
    <property type="protein sequence ID" value="QSX78879.1"/>
    <property type="molecule type" value="Genomic_DNA"/>
</dbReference>
<feature type="modified residue" description="4-aspartylphosphate" evidence="1">
    <location>
        <position position="62"/>
    </location>
</feature>
<feature type="domain" description="Response regulatory" evidence="2">
    <location>
        <begin position="11"/>
        <end position="122"/>
    </location>
</feature>
<accession>A0A975AT96</accession>
<keyword evidence="4" id="KW-1185">Reference proteome</keyword>
<dbReference type="InterPro" id="IPR001789">
    <property type="entry name" value="Sig_transdc_resp-reg_receiver"/>
</dbReference>
<dbReference type="InterPro" id="IPR011006">
    <property type="entry name" value="CheY-like_superfamily"/>
</dbReference>
<proteinExistence type="predicted"/>